<feature type="domain" description="SAF" evidence="1">
    <location>
        <begin position="69"/>
        <end position="131"/>
    </location>
</feature>
<dbReference type="EMBL" id="WEGK01000004">
    <property type="protein sequence ID" value="MQY19104.1"/>
    <property type="molecule type" value="Genomic_DNA"/>
</dbReference>
<accession>A0A7K0D2E3</accession>
<reference evidence="2 3" key="1">
    <citation type="submission" date="2019-10" db="EMBL/GenBank/DDBJ databases">
        <title>Nocardia macrotermitis sp. nov. and Nocardia aurantia sp. nov., isolated from the gut of fungus growing-termite Macrotermes natalensis.</title>
        <authorList>
            <person name="Benndorf R."/>
            <person name="Schwitalla J."/>
            <person name="Martin K."/>
            <person name="De Beer W."/>
            <person name="Kaster A.-K."/>
            <person name="Vollmers J."/>
            <person name="Poulsen M."/>
            <person name="Beemelmanns C."/>
        </authorList>
    </citation>
    <scope>NUCLEOTIDE SEQUENCE [LARGE SCALE GENOMIC DNA]</scope>
    <source>
        <strain evidence="2 3">RB20</strain>
    </source>
</reference>
<dbReference type="OrthoDB" id="4808509at2"/>
<name>A0A7K0D2E3_9NOCA</name>
<dbReference type="Proteomes" id="UP000438448">
    <property type="component" value="Unassembled WGS sequence"/>
</dbReference>
<comment type="caution">
    <text evidence="2">The sequence shown here is derived from an EMBL/GenBank/DDBJ whole genome shotgun (WGS) entry which is preliminary data.</text>
</comment>
<dbReference type="Pfam" id="PF08666">
    <property type="entry name" value="SAF"/>
    <property type="match status" value="1"/>
</dbReference>
<dbReference type="SMART" id="SM00858">
    <property type="entry name" value="SAF"/>
    <property type="match status" value="1"/>
</dbReference>
<gene>
    <name evidence="2" type="ORF">NRB20_21880</name>
</gene>
<dbReference type="Gene3D" id="3.90.1210.10">
    <property type="entry name" value="Antifreeze-like/N-acetylneuraminic acid synthase C-terminal domain"/>
    <property type="match status" value="1"/>
</dbReference>
<organism evidence="2 3">
    <name type="scientific">Nocardia macrotermitis</name>
    <dbReference type="NCBI Taxonomy" id="2585198"/>
    <lineage>
        <taxon>Bacteria</taxon>
        <taxon>Bacillati</taxon>
        <taxon>Actinomycetota</taxon>
        <taxon>Actinomycetes</taxon>
        <taxon>Mycobacteriales</taxon>
        <taxon>Nocardiaceae</taxon>
        <taxon>Nocardia</taxon>
    </lineage>
</organism>
<dbReference type="AlphaFoldDB" id="A0A7K0D2E3"/>
<dbReference type="RefSeq" id="WP_153409951.1">
    <property type="nucleotide sequence ID" value="NZ_WEGK01000004.1"/>
</dbReference>
<protein>
    <recommendedName>
        <fullName evidence="1">SAF domain-containing protein</fullName>
    </recommendedName>
</protein>
<dbReference type="CDD" id="cd11614">
    <property type="entry name" value="SAF_CpaB_FlgA_like"/>
    <property type="match status" value="1"/>
</dbReference>
<sequence>MTYSAFGRSRPVPVRGGDIDLGRVPRWEWLRHRRPAWLDGTLARRILAAALTALAAFLLLRGDPSARHVEVVVAAHDLSPGRAVTTADLRTAAFIANSVPGGAIREPTPLLGATLSAPMRAGEIFTDLRVLGPRLAAAATAAPDARIVPIRLADNAVAEILRTGDRVDVVAAPDPNTPAAAPARTLAAGAVVVSIPARSGAGGPPRSEDRVVLVALDSAHATTVAAASLRTALTVVFQ</sequence>
<evidence type="ECO:0000313" key="3">
    <source>
        <dbReference type="Proteomes" id="UP000438448"/>
    </source>
</evidence>
<proteinExistence type="predicted"/>
<evidence type="ECO:0000313" key="2">
    <source>
        <dbReference type="EMBL" id="MQY19104.1"/>
    </source>
</evidence>
<dbReference type="InterPro" id="IPR013974">
    <property type="entry name" value="SAF"/>
</dbReference>
<keyword evidence="3" id="KW-1185">Reference proteome</keyword>
<evidence type="ECO:0000259" key="1">
    <source>
        <dbReference type="SMART" id="SM00858"/>
    </source>
</evidence>